<feature type="domain" description="DDE-1" evidence="1">
    <location>
        <begin position="2"/>
        <end position="68"/>
    </location>
</feature>
<dbReference type="AlphaFoldDB" id="A0A9P0K0G1"/>
<accession>A0A9P0K0G1</accession>
<name>A0A9P0K0G1_ACAOB</name>
<reference evidence="2" key="1">
    <citation type="submission" date="2022-03" db="EMBL/GenBank/DDBJ databases">
        <authorList>
            <person name="Sayadi A."/>
        </authorList>
    </citation>
    <scope>NUCLEOTIDE SEQUENCE</scope>
</reference>
<dbReference type="OrthoDB" id="6758441at2759"/>
<dbReference type="EMBL" id="CAKOFQ010006713">
    <property type="protein sequence ID" value="CAH1964136.1"/>
    <property type="molecule type" value="Genomic_DNA"/>
</dbReference>
<keyword evidence="3" id="KW-1185">Reference proteome</keyword>
<protein>
    <recommendedName>
        <fullName evidence="1">DDE-1 domain-containing protein</fullName>
    </recommendedName>
</protein>
<dbReference type="Proteomes" id="UP001152888">
    <property type="component" value="Unassembled WGS sequence"/>
</dbReference>
<evidence type="ECO:0000313" key="3">
    <source>
        <dbReference type="Proteomes" id="UP001152888"/>
    </source>
</evidence>
<proteinExistence type="predicted"/>
<gene>
    <name evidence="2" type="ORF">ACAOBT_LOCUS5607</name>
</gene>
<sequence length="160" mass="17980">MKLEVFDKWFDHFLVHVKPSSEDPAILILDGHLSHIQNLNVVLKARDNHVIIICLPPHCTHKLQPPSVMYPLSVYHNLELEKWMNNHPGRVVSVFQITKVFAGAYLKAAIPSNAINGFKKCGIYPLNQDVFADVDYVTAEATEMDIEAEDSCNSISVLAN</sequence>
<dbReference type="Pfam" id="PF03184">
    <property type="entry name" value="DDE_1"/>
    <property type="match status" value="1"/>
</dbReference>
<evidence type="ECO:0000313" key="2">
    <source>
        <dbReference type="EMBL" id="CAH1964136.1"/>
    </source>
</evidence>
<organism evidence="2 3">
    <name type="scientific">Acanthoscelides obtectus</name>
    <name type="common">Bean weevil</name>
    <name type="synonym">Bruchus obtectus</name>
    <dbReference type="NCBI Taxonomy" id="200917"/>
    <lineage>
        <taxon>Eukaryota</taxon>
        <taxon>Metazoa</taxon>
        <taxon>Ecdysozoa</taxon>
        <taxon>Arthropoda</taxon>
        <taxon>Hexapoda</taxon>
        <taxon>Insecta</taxon>
        <taxon>Pterygota</taxon>
        <taxon>Neoptera</taxon>
        <taxon>Endopterygota</taxon>
        <taxon>Coleoptera</taxon>
        <taxon>Polyphaga</taxon>
        <taxon>Cucujiformia</taxon>
        <taxon>Chrysomeloidea</taxon>
        <taxon>Chrysomelidae</taxon>
        <taxon>Bruchinae</taxon>
        <taxon>Bruchini</taxon>
        <taxon>Acanthoscelides</taxon>
    </lineage>
</organism>
<dbReference type="InterPro" id="IPR004875">
    <property type="entry name" value="DDE_SF_endonuclease_dom"/>
</dbReference>
<comment type="caution">
    <text evidence="2">The sequence shown here is derived from an EMBL/GenBank/DDBJ whole genome shotgun (WGS) entry which is preliminary data.</text>
</comment>
<dbReference type="GO" id="GO:0003676">
    <property type="term" value="F:nucleic acid binding"/>
    <property type="evidence" value="ECO:0007669"/>
    <property type="project" value="InterPro"/>
</dbReference>
<evidence type="ECO:0000259" key="1">
    <source>
        <dbReference type="Pfam" id="PF03184"/>
    </source>
</evidence>